<dbReference type="Gene3D" id="3.90.550.10">
    <property type="entry name" value="Spore Coat Polysaccharide Biosynthesis Protein SpsA, Chain A"/>
    <property type="match status" value="1"/>
</dbReference>
<keyword evidence="2" id="KW-0328">Glycosyltransferase</keyword>
<dbReference type="InterPro" id="IPR001173">
    <property type="entry name" value="Glyco_trans_2-like"/>
</dbReference>
<name>A0ABT8KRL5_9BACT</name>
<keyword evidence="2" id="KW-0808">Transferase</keyword>
<dbReference type="Proteomes" id="UP001172082">
    <property type="component" value="Unassembled WGS sequence"/>
</dbReference>
<dbReference type="InterPro" id="IPR029044">
    <property type="entry name" value="Nucleotide-diphossugar_trans"/>
</dbReference>
<comment type="caution">
    <text evidence="2">The sequence shown here is derived from an EMBL/GenBank/DDBJ whole genome shotgun (WGS) entry which is preliminary data.</text>
</comment>
<proteinExistence type="predicted"/>
<sequence>MNEPLVTVICLCYNHALYLKECIDSVVGQTYGSIEIIMIDDGSTDDSALVMDKILSDYPKIQCIKLPENIGNCAAFNRGLEISKGKYIIDLATDDILYKDRIEKQVGFFQSLDERYGVIFSNSAYVDENGEFIKYHYEIDSTGRTIQTIPQGDIFSELIETYFISTPSMMFKREVLEVLGGYDESLAYEDYDFWIRSSRLFRYAYQDEVLTKVRRLKNSFSSRWYIPGDPQLESTFIICGKIVGLIENDKEKKALINRIKYEIRQSVFSENFREADMFLKMLAELDEVNAFYKLLRAISRYRIRFSFLRNLYMKLRYA</sequence>
<organism evidence="2 3">
    <name type="scientific">Splendidivirga corallicola</name>
    <dbReference type="NCBI Taxonomy" id="3051826"/>
    <lineage>
        <taxon>Bacteria</taxon>
        <taxon>Pseudomonadati</taxon>
        <taxon>Bacteroidota</taxon>
        <taxon>Cytophagia</taxon>
        <taxon>Cytophagales</taxon>
        <taxon>Splendidivirgaceae</taxon>
        <taxon>Splendidivirga</taxon>
    </lineage>
</organism>
<dbReference type="PANTHER" id="PTHR43685">
    <property type="entry name" value="GLYCOSYLTRANSFERASE"/>
    <property type="match status" value="1"/>
</dbReference>
<dbReference type="EC" id="2.4.-.-" evidence="2"/>
<dbReference type="EMBL" id="JAUJEA010000007">
    <property type="protein sequence ID" value="MDN5203375.1"/>
    <property type="molecule type" value="Genomic_DNA"/>
</dbReference>
<dbReference type="Pfam" id="PF00535">
    <property type="entry name" value="Glycos_transf_2"/>
    <property type="match status" value="1"/>
</dbReference>
<evidence type="ECO:0000313" key="3">
    <source>
        <dbReference type="Proteomes" id="UP001172082"/>
    </source>
</evidence>
<dbReference type="RefSeq" id="WP_346753399.1">
    <property type="nucleotide sequence ID" value="NZ_JAUJEA010000007.1"/>
</dbReference>
<dbReference type="SUPFAM" id="SSF53448">
    <property type="entry name" value="Nucleotide-diphospho-sugar transferases"/>
    <property type="match status" value="1"/>
</dbReference>
<dbReference type="GO" id="GO:0016757">
    <property type="term" value="F:glycosyltransferase activity"/>
    <property type="evidence" value="ECO:0007669"/>
    <property type="project" value="UniProtKB-KW"/>
</dbReference>
<dbReference type="PANTHER" id="PTHR43685:SF11">
    <property type="entry name" value="GLYCOSYLTRANSFERASE TAGX-RELATED"/>
    <property type="match status" value="1"/>
</dbReference>
<accession>A0ABT8KRL5</accession>
<protein>
    <submittedName>
        <fullName evidence="2">Glycosyltransferase</fullName>
        <ecNumber evidence="2">2.4.-.-</ecNumber>
    </submittedName>
</protein>
<reference evidence="2" key="1">
    <citation type="submission" date="2023-06" db="EMBL/GenBank/DDBJ databases">
        <title>Genomic of Parafulvivirga corallium.</title>
        <authorList>
            <person name="Wang G."/>
        </authorList>
    </citation>
    <scope>NUCLEOTIDE SEQUENCE</scope>
    <source>
        <strain evidence="2">BMA10</strain>
    </source>
</reference>
<evidence type="ECO:0000313" key="2">
    <source>
        <dbReference type="EMBL" id="MDN5203375.1"/>
    </source>
</evidence>
<evidence type="ECO:0000259" key="1">
    <source>
        <dbReference type="Pfam" id="PF00535"/>
    </source>
</evidence>
<dbReference type="InterPro" id="IPR050834">
    <property type="entry name" value="Glycosyltransf_2"/>
</dbReference>
<keyword evidence="3" id="KW-1185">Reference proteome</keyword>
<feature type="domain" description="Glycosyltransferase 2-like" evidence="1">
    <location>
        <begin position="7"/>
        <end position="179"/>
    </location>
</feature>
<gene>
    <name evidence="2" type="ORF">QQ008_18455</name>
</gene>